<gene>
    <name evidence="1" type="ORF">NHX12_000432</name>
</gene>
<dbReference type="EMBL" id="JANIIK010000917">
    <property type="protein sequence ID" value="KAJ3582608.1"/>
    <property type="molecule type" value="Genomic_DNA"/>
</dbReference>
<evidence type="ECO:0000313" key="2">
    <source>
        <dbReference type="Proteomes" id="UP001148018"/>
    </source>
</evidence>
<organism evidence="1 2">
    <name type="scientific">Muraenolepis orangiensis</name>
    <name type="common">Patagonian moray cod</name>
    <dbReference type="NCBI Taxonomy" id="630683"/>
    <lineage>
        <taxon>Eukaryota</taxon>
        <taxon>Metazoa</taxon>
        <taxon>Chordata</taxon>
        <taxon>Craniata</taxon>
        <taxon>Vertebrata</taxon>
        <taxon>Euteleostomi</taxon>
        <taxon>Actinopterygii</taxon>
        <taxon>Neopterygii</taxon>
        <taxon>Teleostei</taxon>
        <taxon>Neoteleostei</taxon>
        <taxon>Acanthomorphata</taxon>
        <taxon>Zeiogadaria</taxon>
        <taxon>Gadariae</taxon>
        <taxon>Gadiformes</taxon>
        <taxon>Muraenolepidoidei</taxon>
        <taxon>Muraenolepididae</taxon>
        <taxon>Muraenolepis</taxon>
    </lineage>
</organism>
<protein>
    <submittedName>
        <fullName evidence="1">Uncharacterized protein</fullName>
    </submittedName>
</protein>
<reference evidence="1" key="1">
    <citation type="submission" date="2022-07" db="EMBL/GenBank/DDBJ databases">
        <title>Chromosome-level genome of Muraenolepis orangiensis.</title>
        <authorList>
            <person name="Kim J."/>
        </authorList>
    </citation>
    <scope>NUCLEOTIDE SEQUENCE</scope>
    <source>
        <strain evidence="1">KU_S4_2022</strain>
        <tissue evidence="1">Muscle</tissue>
    </source>
</reference>
<proteinExistence type="predicted"/>
<keyword evidence="2" id="KW-1185">Reference proteome</keyword>
<dbReference type="Proteomes" id="UP001148018">
    <property type="component" value="Unassembled WGS sequence"/>
</dbReference>
<evidence type="ECO:0000313" key="1">
    <source>
        <dbReference type="EMBL" id="KAJ3582608.1"/>
    </source>
</evidence>
<dbReference type="AlphaFoldDB" id="A0A9Q0D610"/>
<name>A0A9Q0D610_9TELE</name>
<sequence>MGGSLAIQLPYDRKEGSSVSQEGMMNTTILYLICFLTKITKRPNAEERDGTERLVRLKPRDLVVMTPEVDALLPLLVPNESPELSSPPALVLKESLYTKRTSRLSHQEHGSMIMGVEHAS</sequence>
<accession>A0A9Q0D610</accession>
<comment type="caution">
    <text evidence="1">The sequence shown here is derived from an EMBL/GenBank/DDBJ whole genome shotgun (WGS) entry which is preliminary data.</text>
</comment>